<dbReference type="STRING" id="1123243.SAMN02745190_02026"/>
<dbReference type="GO" id="GO:0016226">
    <property type="term" value="P:iron-sulfur cluster assembly"/>
    <property type="evidence" value="ECO:0007669"/>
    <property type="project" value="InterPro"/>
</dbReference>
<sequence>MTDTKEQIVFSEIPMRTWRWLGVNEAKMPACVLDEAGGGRLITVPKGTKAEAVVVYREELAGKIRVELEEGAEFHLIRAVLSGDHPHADVVEAVCEKDALFRYTAVEAGGSEAASKLFVNLAGEGSRADVSALYFADGKRRVDMNYIIRQEGRHTDATMMVHGAMTGESEKVFRGTLDFIKGSEGSVGREREEVMLLSPKVRNRSVPLMLSGEADVDGHHAVSIGKMDEGKLFYLMSRGIDMEEAKKLVVEAALAPVLTRIPDKELAGEIREEIEGRIADDK</sequence>
<dbReference type="InterPro" id="IPR000825">
    <property type="entry name" value="SUF_FeS_clus_asmbl_SufBD_core"/>
</dbReference>
<reference evidence="2 3" key="1">
    <citation type="submission" date="2016-11" db="EMBL/GenBank/DDBJ databases">
        <authorList>
            <person name="Jaros S."/>
            <person name="Januszkiewicz K."/>
            <person name="Wedrychowicz H."/>
        </authorList>
    </citation>
    <scope>NUCLEOTIDE SEQUENCE [LARGE SCALE GENOMIC DNA]</scope>
    <source>
        <strain evidence="2 3">DSM 10502</strain>
    </source>
</reference>
<dbReference type="PANTHER" id="PTHR43575">
    <property type="entry name" value="PROTEIN ABCI7, CHLOROPLASTIC"/>
    <property type="match status" value="1"/>
</dbReference>
<evidence type="ECO:0000313" key="3">
    <source>
        <dbReference type="Proteomes" id="UP000184404"/>
    </source>
</evidence>
<name>A0A1M4ZIC0_9FIRM</name>
<dbReference type="OrthoDB" id="9803529at2"/>
<dbReference type="EMBL" id="FQUG01000008">
    <property type="protein sequence ID" value="SHF17708.1"/>
    <property type="molecule type" value="Genomic_DNA"/>
</dbReference>
<dbReference type="SUPFAM" id="SSF101960">
    <property type="entry name" value="Stabilizer of iron transporter SufD"/>
    <property type="match status" value="1"/>
</dbReference>
<protein>
    <submittedName>
        <fullName evidence="2">Uncharacterized protein family (UPF0051)</fullName>
    </submittedName>
</protein>
<evidence type="ECO:0000313" key="2">
    <source>
        <dbReference type="EMBL" id="SHF17708.1"/>
    </source>
</evidence>
<feature type="domain" description="SUF system FeS cluster assembly SufBD core" evidence="1">
    <location>
        <begin position="41"/>
        <end position="252"/>
    </location>
</feature>
<evidence type="ECO:0000259" key="1">
    <source>
        <dbReference type="Pfam" id="PF01458"/>
    </source>
</evidence>
<dbReference type="InterPro" id="IPR055346">
    <property type="entry name" value="Fe-S_cluster_assembly_SufBD"/>
</dbReference>
<dbReference type="InterPro" id="IPR037284">
    <property type="entry name" value="SUF_FeS_clus_asmbl_SufBD_sf"/>
</dbReference>
<dbReference type="PANTHER" id="PTHR43575:SF1">
    <property type="entry name" value="PROTEIN ABCI7, CHLOROPLASTIC"/>
    <property type="match status" value="1"/>
</dbReference>
<dbReference type="RefSeq" id="WP_072936137.1">
    <property type="nucleotide sequence ID" value="NZ_FQUG01000008.1"/>
</dbReference>
<dbReference type="Proteomes" id="UP000184404">
    <property type="component" value="Unassembled WGS sequence"/>
</dbReference>
<proteinExistence type="predicted"/>
<keyword evidence="3" id="KW-1185">Reference proteome</keyword>
<dbReference type="AlphaFoldDB" id="A0A1M4ZIC0"/>
<gene>
    <name evidence="2" type="ORF">SAMN02745190_02026</name>
</gene>
<organism evidence="2 3">
    <name type="scientific">Schwartzia succinivorans DSM 10502</name>
    <dbReference type="NCBI Taxonomy" id="1123243"/>
    <lineage>
        <taxon>Bacteria</taxon>
        <taxon>Bacillati</taxon>
        <taxon>Bacillota</taxon>
        <taxon>Negativicutes</taxon>
        <taxon>Selenomonadales</taxon>
        <taxon>Selenomonadaceae</taxon>
        <taxon>Schwartzia</taxon>
    </lineage>
</organism>
<accession>A0A1M4ZIC0</accession>
<dbReference type="Pfam" id="PF01458">
    <property type="entry name" value="SUFBD_core"/>
    <property type="match status" value="1"/>
</dbReference>